<dbReference type="AlphaFoldDB" id="A0A1I3LT30"/>
<keyword evidence="2" id="KW-1185">Reference proteome</keyword>
<dbReference type="EMBL" id="FORI01000007">
    <property type="protein sequence ID" value="SFI87891.1"/>
    <property type="molecule type" value="Genomic_DNA"/>
</dbReference>
<evidence type="ECO:0000313" key="2">
    <source>
        <dbReference type="Proteomes" id="UP000182737"/>
    </source>
</evidence>
<dbReference type="RefSeq" id="WP_074932443.1">
    <property type="nucleotide sequence ID" value="NZ_FORI01000007.1"/>
</dbReference>
<reference evidence="2" key="1">
    <citation type="submission" date="2016-10" db="EMBL/GenBank/DDBJ databases">
        <authorList>
            <person name="Varghese N."/>
            <person name="Submissions S."/>
        </authorList>
    </citation>
    <scope>NUCLEOTIDE SEQUENCE [LARGE SCALE GENOMIC DNA]</scope>
    <source>
        <strain evidence="2">XBD1002</strain>
    </source>
</reference>
<dbReference type="Proteomes" id="UP000182737">
    <property type="component" value="Unassembled WGS sequence"/>
</dbReference>
<accession>A0A1I3LT30</accession>
<evidence type="ECO:0000313" key="1">
    <source>
        <dbReference type="EMBL" id="SFI87891.1"/>
    </source>
</evidence>
<gene>
    <name evidence="1" type="ORF">SAMN04487775_107178</name>
</gene>
<proteinExistence type="predicted"/>
<name>A0A1I3LT30_9SPIR</name>
<sequence length="113" mass="12716">MCVGAVGAVGSGGGQIDPLLMERYAVLNRDLRLKRLREEKGIEPLGEIFFPEVKEVEPPLTAEEIREIYANPISKRIPIKIAYTVLLRLCDETLRISQNTDYQKPIALRMYGG</sequence>
<protein>
    <submittedName>
        <fullName evidence="1">Uncharacterized protein</fullName>
    </submittedName>
</protein>
<organism evidence="1 2">
    <name type="scientific">Treponema bryantii</name>
    <dbReference type="NCBI Taxonomy" id="163"/>
    <lineage>
        <taxon>Bacteria</taxon>
        <taxon>Pseudomonadati</taxon>
        <taxon>Spirochaetota</taxon>
        <taxon>Spirochaetia</taxon>
        <taxon>Spirochaetales</taxon>
        <taxon>Treponemataceae</taxon>
        <taxon>Treponema</taxon>
    </lineage>
</organism>